<dbReference type="AlphaFoldDB" id="A0A0L7M9S6"/>
<sequence>MKHNKPIMIFQKLFFILYILKLSLSKIIVMIVEYILYAPPAPRWDKHLAARDLINPYKDKLNNNGTLFYTNLFLLLLINFRHIIIVIIMFFQGLDPIDLPRGLAKGT</sequence>
<dbReference type="Proteomes" id="UP000054282">
    <property type="component" value="Unassembled WGS sequence"/>
</dbReference>
<protein>
    <submittedName>
        <fullName evidence="2">Uncharacterized protein</fullName>
    </submittedName>
</protein>
<feature type="transmembrane region" description="Helical" evidence="1">
    <location>
        <begin position="67"/>
        <end position="91"/>
    </location>
</feature>
<reference evidence="3" key="2">
    <citation type="submission" date="2006-09" db="EMBL/GenBank/DDBJ databases">
        <title>The genome sequence of Plasmodium falciparum Dd2.</title>
        <authorList>
            <consortium name="The Broad Institute Genome Sequencing Platform"/>
            <person name="Birren B."/>
            <person name="Lander E."/>
            <person name="Galagan J."/>
            <person name="Nusbaum C."/>
            <person name="Devon K."/>
            <person name="Henn M."/>
            <person name="Jaffe D."/>
            <person name="Butler J."/>
            <person name="Alvarez P."/>
            <person name="Gnerre S."/>
            <person name="Grabherr M."/>
            <person name="Kleber M."/>
            <person name="Mauceli E."/>
            <person name="Brockman W."/>
            <person name="MacCallum I.A."/>
            <person name="Rounsley S."/>
            <person name="Young S."/>
            <person name="LaButti K."/>
            <person name="Pushparaj V."/>
            <person name="DeCaprio D."/>
            <person name="Crawford M."/>
            <person name="Koehrsen M."/>
            <person name="Engels R."/>
            <person name="Montgomery P."/>
            <person name="Pearson M."/>
            <person name="Howarth C."/>
            <person name="Larson L."/>
            <person name="Luoma S."/>
            <person name="White J."/>
            <person name="Kodira C."/>
            <person name="Zeng Q."/>
            <person name="O'Leary S."/>
            <person name="Yandava C."/>
            <person name="Alvarado L."/>
            <person name="Wirth D."/>
            <person name="Volkman S."/>
            <person name="Hartl D."/>
        </authorList>
    </citation>
    <scope>NUCLEOTIDE SEQUENCE [LARGE SCALE GENOMIC DNA]</scope>
</reference>
<keyword evidence="1" id="KW-1133">Transmembrane helix</keyword>
<gene>
    <name evidence="2" type="ORF">PFDG_05126</name>
</gene>
<proteinExistence type="predicted"/>
<reference evidence="3" key="1">
    <citation type="submission" date="2006-09" db="EMBL/GenBank/DDBJ databases">
        <title>Annotation of Plasmodium falciparum Dd2.</title>
        <authorList>
            <consortium name="The Broad Institute Genome Sequencing Platform"/>
            <person name="Volkman S.K."/>
            <person name="Neafsey D.E."/>
            <person name="Dash A.P."/>
            <person name="Chitnis C.E."/>
            <person name="Hartl D.L."/>
            <person name="Young S.K."/>
            <person name="Zeng Q."/>
            <person name="Koehrsen M."/>
            <person name="Alvarado L."/>
            <person name="Berlin A."/>
            <person name="Borenstein D."/>
            <person name="Chapman S.B."/>
            <person name="Chen Z."/>
            <person name="Engels R."/>
            <person name="Freedman E."/>
            <person name="Gellesch M."/>
            <person name="Goldberg J."/>
            <person name="Griggs A."/>
            <person name="Gujja S."/>
            <person name="Heilman E.R."/>
            <person name="Heiman D.I."/>
            <person name="Howarth C."/>
            <person name="Jen D."/>
            <person name="Larson L."/>
            <person name="Mehta T."/>
            <person name="Neiman D."/>
            <person name="Park D."/>
            <person name="Pearson M."/>
            <person name="Roberts A."/>
            <person name="Saif S."/>
            <person name="Shea T."/>
            <person name="Shenoy N."/>
            <person name="Sisk P."/>
            <person name="Stolte C."/>
            <person name="Sykes S."/>
            <person name="Walk T."/>
            <person name="White J."/>
            <person name="Yandava C."/>
            <person name="Haas B."/>
            <person name="Henn M.R."/>
            <person name="Nusbaum C."/>
            <person name="Birren B."/>
        </authorList>
    </citation>
    <scope>NUCLEOTIDE SEQUENCE [LARGE SCALE GENOMIC DNA]</scope>
</reference>
<dbReference type="EMBL" id="GG702691">
    <property type="protein sequence ID" value="KOB89576.1"/>
    <property type="molecule type" value="Genomic_DNA"/>
</dbReference>
<evidence type="ECO:0000313" key="2">
    <source>
        <dbReference type="EMBL" id="KOB89576.1"/>
    </source>
</evidence>
<dbReference type="KEGG" id="pfd:PFDG_05126"/>
<keyword evidence="1" id="KW-0472">Membrane</keyword>
<keyword evidence="1" id="KW-0812">Transmembrane</keyword>
<evidence type="ECO:0000256" key="1">
    <source>
        <dbReference type="SAM" id="Phobius"/>
    </source>
</evidence>
<feature type="transmembrane region" description="Helical" evidence="1">
    <location>
        <begin position="12"/>
        <end position="37"/>
    </location>
</feature>
<accession>A0A0L7M9S6</accession>
<name>A0A0L7M9S6_PLAF4</name>
<evidence type="ECO:0000313" key="3">
    <source>
        <dbReference type="Proteomes" id="UP000054282"/>
    </source>
</evidence>
<organism evidence="2 3">
    <name type="scientific">Plasmodium falciparum (isolate Dd2)</name>
    <dbReference type="NCBI Taxonomy" id="57267"/>
    <lineage>
        <taxon>Eukaryota</taxon>
        <taxon>Sar</taxon>
        <taxon>Alveolata</taxon>
        <taxon>Apicomplexa</taxon>
        <taxon>Aconoidasida</taxon>
        <taxon>Haemosporida</taxon>
        <taxon>Plasmodiidae</taxon>
        <taxon>Plasmodium</taxon>
        <taxon>Plasmodium (Laverania)</taxon>
    </lineage>
</organism>